<dbReference type="Proteomes" id="UP000481153">
    <property type="component" value="Unassembled WGS sequence"/>
</dbReference>
<keyword evidence="4" id="KW-1185">Reference proteome</keyword>
<comment type="caution">
    <text evidence="3">The sequence shown here is derived from an EMBL/GenBank/DDBJ whole genome shotgun (WGS) entry which is preliminary data.</text>
</comment>
<evidence type="ECO:0000256" key="1">
    <source>
        <dbReference type="SAM" id="MobiDB-lite"/>
    </source>
</evidence>
<keyword evidence="2" id="KW-0812">Transmembrane</keyword>
<feature type="transmembrane region" description="Helical" evidence="2">
    <location>
        <begin position="32"/>
        <end position="51"/>
    </location>
</feature>
<feature type="transmembrane region" description="Helical" evidence="2">
    <location>
        <begin position="57"/>
        <end position="77"/>
    </location>
</feature>
<gene>
    <name evidence="3" type="ORF">Ae201684_011736</name>
</gene>
<dbReference type="EMBL" id="VJMJ01000149">
    <property type="protein sequence ID" value="KAF0730850.1"/>
    <property type="molecule type" value="Genomic_DNA"/>
</dbReference>
<name>A0A6G0WTS6_9STRA</name>
<dbReference type="AlphaFoldDB" id="A0A6G0WTS6"/>
<keyword evidence="2" id="KW-1133">Transmembrane helix</keyword>
<feature type="region of interest" description="Disordered" evidence="1">
    <location>
        <begin position="106"/>
        <end position="135"/>
    </location>
</feature>
<evidence type="ECO:0000256" key="2">
    <source>
        <dbReference type="SAM" id="Phobius"/>
    </source>
</evidence>
<sequence>MATTTPPTPPQITLTLEEKAWFDQRKTDLQQYSSIGAAAGAIVSGAVTAVGPFPRRYQIAAIVGSALLGSVSGYLYADTKALERVNELSATSQLRKQLKKIEQTKKVQQEASTAQKESKKCKRESTSIAVPERMQ</sequence>
<accession>A0A6G0WTS6</accession>
<evidence type="ECO:0000313" key="4">
    <source>
        <dbReference type="Proteomes" id="UP000481153"/>
    </source>
</evidence>
<evidence type="ECO:0000313" key="3">
    <source>
        <dbReference type="EMBL" id="KAF0730850.1"/>
    </source>
</evidence>
<reference evidence="3 4" key="1">
    <citation type="submission" date="2019-07" db="EMBL/GenBank/DDBJ databases">
        <title>Genomics analysis of Aphanomyces spp. identifies a new class of oomycete effector associated with host adaptation.</title>
        <authorList>
            <person name="Gaulin E."/>
        </authorList>
    </citation>
    <scope>NUCLEOTIDE SEQUENCE [LARGE SCALE GENOMIC DNA]</scope>
    <source>
        <strain evidence="3 4">ATCC 201684</strain>
    </source>
</reference>
<organism evidence="3 4">
    <name type="scientific">Aphanomyces euteiches</name>
    <dbReference type="NCBI Taxonomy" id="100861"/>
    <lineage>
        <taxon>Eukaryota</taxon>
        <taxon>Sar</taxon>
        <taxon>Stramenopiles</taxon>
        <taxon>Oomycota</taxon>
        <taxon>Saprolegniomycetes</taxon>
        <taxon>Saprolegniales</taxon>
        <taxon>Verrucalvaceae</taxon>
        <taxon>Aphanomyces</taxon>
    </lineage>
</organism>
<keyword evidence="2" id="KW-0472">Membrane</keyword>
<protein>
    <submittedName>
        <fullName evidence="3">Uncharacterized protein</fullName>
    </submittedName>
</protein>
<proteinExistence type="predicted"/>
<dbReference type="VEuPathDB" id="FungiDB:AeMF1_019222"/>